<dbReference type="AlphaFoldDB" id="A0A0U5FM07"/>
<dbReference type="EMBL" id="CDMC01000001">
    <property type="protein sequence ID" value="CEL00482.1"/>
    <property type="molecule type" value="Genomic_DNA"/>
</dbReference>
<dbReference type="Proteomes" id="UP000054771">
    <property type="component" value="Unassembled WGS sequence"/>
</dbReference>
<dbReference type="OMA" id="WFNITPD"/>
<protein>
    <submittedName>
        <fullName evidence="2">Putative Glyoxalase family protein</fullName>
    </submittedName>
</protein>
<evidence type="ECO:0000313" key="3">
    <source>
        <dbReference type="Proteomes" id="UP000054771"/>
    </source>
</evidence>
<proteinExistence type="predicted"/>
<name>A0A0U5FM07_ASPCI</name>
<dbReference type="SUPFAM" id="SSF54593">
    <property type="entry name" value="Glyoxalase/Bleomycin resistance protein/Dihydroxybiphenyl dioxygenase"/>
    <property type="match status" value="1"/>
</dbReference>
<sequence>MITGLAHINLLVPEGTLDRAEAFYGETLGLTSAPVPHLQKGTLLWFDIGNSGQQVHVAFGPNESLSSRRHPCFKLESPEKLQELQQRIWDHHVRGGDAAPLQADQPGGQNSGAKGVEYPSRFFARDFAGNRLEFSL</sequence>
<evidence type="ECO:0000313" key="2">
    <source>
        <dbReference type="EMBL" id="CEL00482.1"/>
    </source>
</evidence>
<dbReference type="PANTHER" id="PTHR39175:SF1">
    <property type="entry name" value="FAMILY PROTEIN, PUTATIVE (AFU_ORTHOLOGUE AFUA_3G15060)-RELATED"/>
    <property type="match status" value="1"/>
</dbReference>
<organism evidence="2 3">
    <name type="scientific">Aspergillus calidoustus</name>
    <dbReference type="NCBI Taxonomy" id="454130"/>
    <lineage>
        <taxon>Eukaryota</taxon>
        <taxon>Fungi</taxon>
        <taxon>Dikarya</taxon>
        <taxon>Ascomycota</taxon>
        <taxon>Pezizomycotina</taxon>
        <taxon>Eurotiomycetes</taxon>
        <taxon>Eurotiomycetidae</taxon>
        <taxon>Eurotiales</taxon>
        <taxon>Aspergillaceae</taxon>
        <taxon>Aspergillus</taxon>
        <taxon>Aspergillus subgen. Nidulantes</taxon>
    </lineage>
</organism>
<dbReference type="InterPro" id="IPR037523">
    <property type="entry name" value="VOC_core"/>
</dbReference>
<feature type="domain" description="VOC" evidence="1">
    <location>
        <begin position="4"/>
        <end position="136"/>
    </location>
</feature>
<dbReference type="PANTHER" id="PTHR39175">
    <property type="entry name" value="FAMILY PROTEIN, PUTATIVE (AFU_ORTHOLOGUE AFUA_3G15060)-RELATED"/>
    <property type="match status" value="1"/>
</dbReference>
<accession>A0A0U5FM07</accession>
<dbReference type="InterPro" id="IPR029068">
    <property type="entry name" value="Glyas_Bleomycin-R_OHBP_Dase"/>
</dbReference>
<keyword evidence="3" id="KW-1185">Reference proteome</keyword>
<evidence type="ECO:0000259" key="1">
    <source>
        <dbReference type="PROSITE" id="PS51819"/>
    </source>
</evidence>
<gene>
    <name evidence="2" type="ORF">ASPCAL00082</name>
</gene>
<dbReference type="PROSITE" id="PS51819">
    <property type="entry name" value="VOC"/>
    <property type="match status" value="1"/>
</dbReference>
<dbReference type="Gene3D" id="3.10.180.10">
    <property type="entry name" value="2,3-Dihydroxybiphenyl 1,2-Dioxygenase, domain 1"/>
    <property type="match status" value="1"/>
</dbReference>
<reference evidence="3" key="1">
    <citation type="journal article" date="2016" name="Genome Announc.">
        <title>Draft genome sequences of fungus Aspergillus calidoustus.</title>
        <authorList>
            <person name="Horn F."/>
            <person name="Linde J."/>
            <person name="Mattern D.J."/>
            <person name="Walther G."/>
            <person name="Guthke R."/>
            <person name="Scherlach K."/>
            <person name="Martin K."/>
            <person name="Brakhage A.A."/>
            <person name="Petzke L."/>
            <person name="Valiante V."/>
        </authorList>
    </citation>
    <scope>NUCLEOTIDE SEQUENCE [LARGE SCALE GENOMIC DNA]</scope>
    <source>
        <strain evidence="3">SF006504</strain>
    </source>
</reference>
<dbReference type="OrthoDB" id="3340372at2759"/>